<feature type="transmembrane region" description="Helical" evidence="8">
    <location>
        <begin position="187"/>
        <end position="208"/>
    </location>
</feature>
<dbReference type="GO" id="GO:0005886">
    <property type="term" value="C:plasma membrane"/>
    <property type="evidence" value="ECO:0007669"/>
    <property type="project" value="UniProtKB-SubCell"/>
</dbReference>
<organism evidence="9 10">
    <name type="scientific">Parnassius apollo</name>
    <name type="common">Apollo butterfly</name>
    <name type="synonym">Papilio apollo</name>
    <dbReference type="NCBI Taxonomy" id="110799"/>
    <lineage>
        <taxon>Eukaryota</taxon>
        <taxon>Metazoa</taxon>
        <taxon>Ecdysozoa</taxon>
        <taxon>Arthropoda</taxon>
        <taxon>Hexapoda</taxon>
        <taxon>Insecta</taxon>
        <taxon>Pterygota</taxon>
        <taxon>Neoptera</taxon>
        <taxon>Endopterygota</taxon>
        <taxon>Lepidoptera</taxon>
        <taxon>Glossata</taxon>
        <taxon>Ditrysia</taxon>
        <taxon>Papilionoidea</taxon>
        <taxon>Papilionidae</taxon>
        <taxon>Parnassiinae</taxon>
        <taxon>Parnassini</taxon>
        <taxon>Parnassius</taxon>
        <taxon>Parnassius</taxon>
    </lineage>
</organism>
<keyword evidence="3 8" id="KW-0812">Transmembrane</keyword>
<dbReference type="EMBL" id="CAJQZP010001492">
    <property type="protein sequence ID" value="CAG5051011.1"/>
    <property type="molecule type" value="Genomic_DNA"/>
</dbReference>
<keyword evidence="10" id="KW-1185">Reference proteome</keyword>
<evidence type="ECO:0000256" key="2">
    <source>
        <dbReference type="ARBA" id="ARBA00022475"/>
    </source>
</evidence>
<evidence type="ECO:0000256" key="5">
    <source>
        <dbReference type="ARBA" id="ARBA00023136"/>
    </source>
</evidence>
<reference evidence="9" key="1">
    <citation type="submission" date="2021-04" db="EMBL/GenBank/DDBJ databases">
        <authorList>
            <person name="Tunstrom K."/>
        </authorList>
    </citation>
    <scope>NUCLEOTIDE SEQUENCE</scope>
</reference>
<name>A0A8S3Y827_PARAO</name>
<keyword evidence="6" id="KW-0675">Receptor</keyword>
<evidence type="ECO:0000256" key="3">
    <source>
        <dbReference type="ARBA" id="ARBA00022692"/>
    </source>
</evidence>
<keyword evidence="2" id="KW-1003">Cell membrane</keyword>
<keyword evidence="4 8" id="KW-1133">Transmembrane helix</keyword>
<comment type="caution">
    <text evidence="9">The sequence shown here is derived from an EMBL/GenBank/DDBJ whole genome shotgun (WGS) entry which is preliminary data.</text>
</comment>
<proteinExistence type="predicted"/>
<keyword evidence="7" id="KW-0325">Glycoprotein</keyword>
<evidence type="ECO:0000313" key="10">
    <source>
        <dbReference type="Proteomes" id="UP000691718"/>
    </source>
</evidence>
<dbReference type="OrthoDB" id="5984008at2759"/>
<evidence type="ECO:0000256" key="4">
    <source>
        <dbReference type="ARBA" id="ARBA00022989"/>
    </source>
</evidence>
<accession>A0A8S3Y827</accession>
<evidence type="ECO:0000256" key="1">
    <source>
        <dbReference type="ARBA" id="ARBA00004651"/>
    </source>
</evidence>
<dbReference type="AlphaFoldDB" id="A0A8S3Y827"/>
<evidence type="ECO:0000256" key="6">
    <source>
        <dbReference type="ARBA" id="ARBA00023170"/>
    </source>
</evidence>
<evidence type="ECO:0000313" key="9">
    <source>
        <dbReference type="EMBL" id="CAG5051011.1"/>
    </source>
</evidence>
<dbReference type="PANTHER" id="PTHR42643">
    <property type="entry name" value="IONOTROPIC RECEPTOR 20A-RELATED"/>
    <property type="match status" value="1"/>
</dbReference>
<dbReference type="Proteomes" id="UP000691718">
    <property type="component" value="Unassembled WGS sequence"/>
</dbReference>
<comment type="subcellular location">
    <subcellularLocation>
        <location evidence="1">Cell membrane</location>
        <topology evidence="1">Multi-pass membrane protein</topology>
    </subcellularLocation>
</comment>
<evidence type="ECO:0000256" key="7">
    <source>
        <dbReference type="ARBA" id="ARBA00023180"/>
    </source>
</evidence>
<protein>
    <submittedName>
        <fullName evidence="9">(apollo) hypothetical protein</fullName>
    </submittedName>
</protein>
<gene>
    <name evidence="9" type="ORF">PAPOLLO_LOCUS24926</name>
</gene>
<dbReference type="PANTHER" id="PTHR42643:SF35">
    <property type="entry name" value="IONOTROPIC RECEPTOR 68A, ISOFORM A"/>
    <property type="match status" value="1"/>
</dbReference>
<keyword evidence="5 8" id="KW-0472">Membrane</keyword>
<evidence type="ECO:0000256" key="8">
    <source>
        <dbReference type="SAM" id="Phobius"/>
    </source>
</evidence>
<dbReference type="InterPro" id="IPR052192">
    <property type="entry name" value="Insect_Ionotropic_Sensory_Rcpt"/>
</dbReference>
<sequence length="236" mass="27381">MTAILANPTPRVTIDTLKELVDSKTKCGGWGAETKRFFSESLDDVGQKIGERFEVIDDPDVAVQRIVHGDLAYYNSKNFLKYLSVKRKNVNVNMNIDNSTMNGTKTQVNTEMERNLHIMTDCVVNIPVSIGFHKNSPLKPLADVYLRRIVEVGLVEKWLNDVMYHIKSLERNEEEIKALMNLQKLHGAFIALAVGYFISMVCLIWEYIHWNYIVKRDPYFDKYAIDLYYQKKNKKH</sequence>